<keyword evidence="8" id="KW-1185">Reference proteome</keyword>
<dbReference type="SFLD" id="SFLDS00005">
    <property type="entry name" value="Isoprenoid_Synthase_Type_I"/>
    <property type="match status" value="1"/>
</dbReference>
<evidence type="ECO:0000256" key="1">
    <source>
        <dbReference type="ARBA" id="ARBA00001946"/>
    </source>
</evidence>
<dbReference type="PROSITE" id="PS00723">
    <property type="entry name" value="POLYPRENYL_SYNTHASE_1"/>
    <property type="match status" value="1"/>
</dbReference>
<dbReference type="PANTHER" id="PTHR12001">
    <property type="entry name" value="GERANYLGERANYL PYROPHOSPHATE SYNTHASE"/>
    <property type="match status" value="1"/>
</dbReference>
<dbReference type="Proteomes" id="UP000235050">
    <property type="component" value="Unassembled WGS sequence"/>
</dbReference>
<protein>
    <submittedName>
        <fullName evidence="7">Serralysin</fullName>
    </submittedName>
</protein>
<dbReference type="PROSITE" id="PS00444">
    <property type="entry name" value="POLYPRENYL_SYNTHASE_2"/>
    <property type="match status" value="1"/>
</dbReference>
<dbReference type="GO" id="GO:0004659">
    <property type="term" value="F:prenyltransferase activity"/>
    <property type="evidence" value="ECO:0007669"/>
    <property type="project" value="InterPro"/>
</dbReference>
<dbReference type="PANTHER" id="PTHR12001:SF85">
    <property type="entry name" value="SHORT CHAIN ISOPRENYL DIPHOSPHATE SYNTHASE"/>
    <property type="match status" value="1"/>
</dbReference>
<sequence length="397" mass="43006">MTAINRPAPQRDAIEQRIGTLIRETCSTDPTLLGSPICSGVYQDTLCQALTSSEGGKRLRALLVMAVYDAMKQTADADGASNDTDARQSVLDLACAIEVFQTAALVHDDIIDDSDMRRGRPSAHRALASAIRGSFDDVSPQLAASIGGGLGIMLGDLLATSSVSIVNEAASRLPDGAAIIDSFLRMHRDVEIGQILDLAAERIDLNDPQAVRDNSLAVFRWKTASYTTIAPIRLGLLAAGAGRRTAERLADRIGTPLGVAFQLADDLLDVCADPKVTGKPVGGDIREGKRTVLLADAIAAAGDEDAGYLRYAFEAGERHDDDVRRIIGLFHETGAVQRSRDLIRELWRRSREAIEASRVELDRPERFRSMMVEACSRFIPADLRESDPEPRESDPTE</sequence>
<dbReference type="EMBL" id="NMWU01000029">
    <property type="protein sequence ID" value="PLS30477.1"/>
    <property type="molecule type" value="Genomic_DNA"/>
</dbReference>
<dbReference type="CDD" id="cd00685">
    <property type="entry name" value="Trans_IPPS_HT"/>
    <property type="match status" value="1"/>
</dbReference>
<proteinExistence type="inferred from homology"/>
<accession>A0A2N5J8F9</accession>
<dbReference type="InterPro" id="IPR008949">
    <property type="entry name" value="Isoprenoid_synthase_dom_sf"/>
</dbReference>
<evidence type="ECO:0000256" key="5">
    <source>
        <dbReference type="ARBA" id="ARBA00022842"/>
    </source>
</evidence>
<dbReference type="SUPFAM" id="SSF48576">
    <property type="entry name" value="Terpenoid synthases"/>
    <property type="match status" value="1"/>
</dbReference>
<comment type="cofactor">
    <cofactor evidence="1">
        <name>Mg(2+)</name>
        <dbReference type="ChEBI" id="CHEBI:18420"/>
    </cofactor>
</comment>
<evidence type="ECO:0000256" key="4">
    <source>
        <dbReference type="ARBA" id="ARBA00022723"/>
    </source>
</evidence>
<dbReference type="RefSeq" id="WP_101617343.1">
    <property type="nucleotide sequence ID" value="NZ_NMWU01000029.1"/>
</dbReference>
<dbReference type="InterPro" id="IPR033749">
    <property type="entry name" value="Polyprenyl_synt_CS"/>
</dbReference>
<evidence type="ECO:0000256" key="2">
    <source>
        <dbReference type="ARBA" id="ARBA00006706"/>
    </source>
</evidence>
<dbReference type="Gene3D" id="1.10.600.10">
    <property type="entry name" value="Farnesyl Diphosphate Synthase"/>
    <property type="match status" value="1"/>
</dbReference>
<keyword evidence="4" id="KW-0479">Metal-binding</keyword>
<keyword evidence="3 6" id="KW-0808">Transferase</keyword>
<evidence type="ECO:0000256" key="3">
    <source>
        <dbReference type="ARBA" id="ARBA00022679"/>
    </source>
</evidence>
<dbReference type="Pfam" id="PF00348">
    <property type="entry name" value="polyprenyl_synt"/>
    <property type="match status" value="1"/>
</dbReference>
<comment type="caution">
    <text evidence="7">The sequence shown here is derived from an EMBL/GenBank/DDBJ whole genome shotgun (WGS) entry which is preliminary data.</text>
</comment>
<evidence type="ECO:0000256" key="6">
    <source>
        <dbReference type="RuleBase" id="RU004466"/>
    </source>
</evidence>
<evidence type="ECO:0000313" key="8">
    <source>
        <dbReference type="Proteomes" id="UP000235050"/>
    </source>
</evidence>
<gene>
    <name evidence="7" type="ORF">Uis1B_1622</name>
</gene>
<organism evidence="7 8">
    <name type="scientific">Bifidobacterium margollesii</name>
    <dbReference type="NCBI Taxonomy" id="2020964"/>
    <lineage>
        <taxon>Bacteria</taxon>
        <taxon>Bacillati</taxon>
        <taxon>Actinomycetota</taxon>
        <taxon>Actinomycetes</taxon>
        <taxon>Bifidobacteriales</taxon>
        <taxon>Bifidobacteriaceae</taxon>
        <taxon>Bifidobacterium</taxon>
    </lineage>
</organism>
<dbReference type="OrthoDB" id="4497239at2"/>
<comment type="similarity">
    <text evidence="2 6">Belongs to the FPP/GGPP synthase family.</text>
</comment>
<evidence type="ECO:0000313" key="7">
    <source>
        <dbReference type="EMBL" id="PLS30477.1"/>
    </source>
</evidence>
<dbReference type="GO" id="GO:0046872">
    <property type="term" value="F:metal ion binding"/>
    <property type="evidence" value="ECO:0007669"/>
    <property type="project" value="UniProtKB-KW"/>
</dbReference>
<reference evidence="7 8" key="1">
    <citation type="submission" date="2017-07" db="EMBL/GenBank/DDBJ databases">
        <title>Bifidobacterium novel species.</title>
        <authorList>
            <person name="Lugli G.A."/>
            <person name="Milani C."/>
            <person name="Duranti S."/>
            <person name="Mangifesta M."/>
        </authorList>
    </citation>
    <scope>NUCLEOTIDE SEQUENCE [LARGE SCALE GENOMIC DNA]</scope>
    <source>
        <strain evidence="8">Uis1B</strain>
    </source>
</reference>
<keyword evidence="5" id="KW-0460">Magnesium</keyword>
<dbReference type="AlphaFoldDB" id="A0A2N5J8F9"/>
<dbReference type="GO" id="GO:0008299">
    <property type="term" value="P:isoprenoid biosynthetic process"/>
    <property type="evidence" value="ECO:0007669"/>
    <property type="project" value="InterPro"/>
</dbReference>
<dbReference type="InterPro" id="IPR000092">
    <property type="entry name" value="Polyprenyl_synt"/>
</dbReference>
<name>A0A2N5J8F9_9BIFI</name>